<evidence type="ECO:0000313" key="2">
    <source>
        <dbReference type="EMBL" id="KAG5564431.1"/>
    </source>
</evidence>
<keyword evidence="1" id="KW-0812">Transmembrane</keyword>
<feature type="transmembrane region" description="Helical" evidence="1">
    <location>
        <begin position="64"/>
        <end position="86"/>
    </location>
</feature>
<keyword evidence="3" id="KW-1185">Reference proteome</keyword>
<evidence type="ECO:0008006" key="4">
    <source>
        <dbReference type="Google" id="ProtNLM"/>
    </source>
</evidence>
<accession>A0AAV6LJZ9</accession>
<comment type="caution">
    <text evidence="2">The sequence shown here is derived from an EMBL/GenBank/DDBJ whole genome shotgun (WGS) entry which is preliminary data.</text>
</comment>
<gene>
    <name evidence="2" type="ORF">RHGRI_000574</name>
</gene>
<reference evidence="2" key="1">
    <citation type="submission" date="2020-08" db="EMBL/GenBank/DDBJ databases">
        <title>Plant Genome Project.</title>
        <authorList>
            <person name="Zhang R.-G."/>
        </authorList>
    </citation>
    <scope>NUCLEOTIDE SEQUENCE</scope>
    <source>
        <strain evidence="2">WSP0</strain>
        <tissue evidence="2">Leaf</tissue>
    </source>
</reference>
<sequence>MMNFISAEQTFSYMPPEALFSNAWLQGKHLRTCLRRHCLAMLGYRDQLLPEPSMNRLCNMSSDIFFMFCFLMYKTNGVTLNLIFWFCRYDMWTIGQTITELILGTPGVFTVYTVESTKLATKLLEGMDTAGGFNLILRRIITLSEFCITVPGIQQYSSSDQRLTAQEALNHPYFLGSSSYSFIGCVMTLKKRSVLAKFSSGPLMLKTAKDHNIHNVTDDS</sequence>
<dbReference type="SUPFAM" id="SSF56112">
    <property type="entry name" value="Protein kinase-like (PK-like)"/>
    <property type="match status" value="1"/>
</dbReference>
<keyword evidence="1" id="KW-1133">Transmembrane helix</keyword>
<organism evidence="2 3">
    <name type="scientific">Rhododendron griersonianum</name>
    <dbReference type="NCBI Taxonomy" id="479676"/>
    <lineage>
        <taxon>Eukaryota</taxon>
        <taxon>Viridiplantae</taxon>
        <taxon>Streptophyta</taxon>
        <taxon>Embryophyta</taxon>
        <taxon>Tracheophyta</taxon>
        <taxon>Spermatophyta</taxon>
        <taxon>Magnoliopsida</taxon>
        <taxon>eudicotyledons</taxon>
        <taxon>Gunneridae</taxon>
        <taxon>Pentapetalae</taxon>
        <taxon>asterids</taxon>
        <taxon>Ericales</taxon>
        <taxon>Ericaceae</taxon>
        <taxon>Ericoideae</taxon>
        <taxon>Rhodoreae</taxon>
        <taxon>Rhododendron</taxon>
    </lineage>
</organism>
<evidence type="ECO:0000256" key="1">
    <source>
        <dbReference type="SAM" id="Phobius"/>
    </source>
</evidence>
<dbReference type="InterPro" id="IPR011009">
    <property type="entry name" value="Kinase-like_dom_sf"/>
</dbReference>
<dbReference type="Gene3D" id="1.10.510.10">
    <property type="entry name" value="Transferase(Phosphotransferase) domain 1"/>
    <property type="match status" value="1"/>
</dbReference>
<keyword evidence="1" id="KW-0472">Membrane</keyword>
<evidence type="ECO:0000313" key="3">
    <source>
        <dbReference type="Proteomes" id="UP000823749"/>
    </source>
</evidence>
<dbReference type="Proteomes" id="UP000823749">
    <property type="component" value="Chromosome 1"/>
</dbReference>
<name>A0AAV6LJZ9_9ERIC</name>
<proteinExistence type="predicted"/>
<protein>
    <recommendedName>
        <fullName evidence="4">Protein kinase domain-containing protein</fullName>
    </recommendedName>
</protein>
<dbReference type="AlphaFoldDB" id="A0AAV6LJZ9"/>
<dbReference type="EMBL" id="JACTNZ010000001">
    <property type="protein sequence ID" value="KAG5564431.1"/>
    <property type="molecule type" value="Genomic_DNA"/>
</dbReference>